<comment type="caution">
    <text evidence="2">The sequence shown here is derived from an EMBL/GenBank/DDBJ whole genome shotgun (WGS) entry which is preliminary data.</text>
</comment>
<organism evidence="2">
    <name type="scientific">marine sediment metagenome</name>
    <dbReference type="NCBI Taxonomy" id="412755"/>
    <lineage>
        <taxon>unclassified sequences</taxon>
        <taxon>metagenomes</taxon>
        <taxon>ecological metagenomes</taxon>
    </lineage>
</organism>
<feature type="domain" description="Methylmalonyl-CoA mutase alpha/beta chain catalytic" evidence="1">
    <location>
        <begin position="4"/>
        <end position="70"/>
    </location>
</feature>
<dbReference type="Gene3D" id="3.20.20.240">
    <property type="entry name" value="Methylmalonyl-CoA mutase"/>
    <property type="match status" value="1"/>
</dbReference>
<dbReference type="PANTHER" id="PTHR48101">
    <property type="entry name" value="METHYLMALONYL-COA MUTASE, MITOCHONDRIAL-RELATED"/>
    <property type="match status" value="1"/>
</dbReference>
<name>X1QF96_9ZZZZ</name>
<dbReference type="InterPro" id="IPR006099">
    <property type="entry name" value="MeMalonylCoA_mutase_a/b_cat"/>
</dbReference>
<dbReference type="SUPFAM" id="SSF51703">
    <property type="entry name" value="Cobalamin (vitamin B12)-dependent enzymes"/>
    <property type="match status" value="1"/>
</dbReference>
<evidence type="ECO:0000259" key="1">
    <source>
        <dbReference type="Pfam" id="PF01642"/>
    </source>
</evidence>
<dbReference type="InterPro" id="IPR016176">
    <property type="entry name" value="Cbl-dep_enz_cat"/>
</dbReference>
<dbReference type="Pfam" id="PF01642">
    <property type="entry name" value="MM_CoA_mutase"/>
    <property type="match status" value="1"/>
</dbReference>
<sequence>YYPPKKLEKAQVKKLNLLKDKRSKKLVENRLQALREALEAEKNLLPYIMNAVKAMATLGEISSVLKEAYGTFKETIAI</sequence>
<dbReference type="GO" id="GO:0031419">
    <property type="term" value="F:cobalamin binding"/>
    <property type="evidence" value="ECO:0007669"/>
    <property type="project" value="InterPro"/>
</dbReference>
<reference evidence="2" key="1">
    <citation type="journal article" date="2014" name="Front. Microbiol.">
        <title>High frequency of phylogenetically diverse reductive dehalogenase-homologous genes in deep subseafloor sedimentary metagenomes.</title>
        <authorList>
            <person name="Kawai M."/>
            <person name="Futagami T."/>
            <person name="Toyoda A."/>
            <person name="Takaki Y."/>
            <person name="Nishi S."/>
            <person name="Hori S."/>
            <person name="Arai W."/>
            <person name="Tsubouchi T."/>
            <person name="Morono Y."/>
            <person name="Uchiyama I."/>
            <person name="Ito T."/>
            <person name="Fujiyama A."/>
            <person name="Inagaki F."/>
            <person name="Takami H."/>
        </authorList>
    </citation>
    <scope>NUCLEOTIDE SEQUENCE</scope>
    <source>
        <strain evidence="2">Expedition CK06-06</strain>
    </source>
</reference>
<evidence type="ECO:0000313" key="2">
    <source>
        <dbReference type="EMBL" id="GAI67162.1"/>
    </source>
</evidence>
<feature type="non-terminal residue" evidence="2">
    <location>
        <position position="1"/>
    </location>
</feature>
<dbReference type="GO" id="GO:0016866">
    <property type="term" value="F:intramolecular transferase activity"/>
    <property type="evidence" value="ECO:0007669"/>
    <property type="project" value="InterPro"/>
</dbReference>
<proteinExistence type="predicted"/>
<gene>
    <name evidence="2" type="ORF">S12H4_11020</name>
</gene>
<accession>X1QF96</accession>
<protein>
    <recommendedName>
        <fullName evidence="1">Methylmalonyl-CoA mutase alpha/beta chain catalytic domain-containing protein</fullName>
    </recommendedName>
</protein>
<dbReference type="PANTHER" id="PTHR48101:SF1">
    <property type="entry name" value="METHYLMALONYL-COA MUTASE, LARGE SUBUNIT"/>
    <property type="match status" value="1"/>
</dbReference>
<dbReference type="EMBL" id="BARW01004850">
    <property type="protein sequence ID" value="GAI67162.1"/>
    <property type="molecule type" value="Genomic_DNA"/>
</dbReference>
<dbReference type="AlphaFoldDB" id="X1QF96"/>